<feature type="signal peptide" evidence="12">
    <location>
        <begin position="1"/>
        <end position="31"/>
    </location>
</feature>
<evidence type="ECO:0000313" key="16">
    <source>
        <dbReference type="EMBL" id="CAL1599353.1"/>
    </source>
</evidence>
<dbReference type="EMBL" id="OZ035845">
    <property type="protein sequence ID" value="CAL1599353.1"/>
    <property type="molecule type" value="Genomic_DNA"/>
</dbReference>
<evidence type="ECO:0000256" key="8">
    <source>
        <dbReference type="ARBA" id="ARBA00023136"/>
    </source>
</evidence>
<dbReference type="SMART" id="SM00404">
    <property type="entry name" value="PTPc_motif"/>
    <property type="match status" value="1"/>
</dbReference>
<sequence length="1057" mass="117536">MDLFTFRVRTGALLWVLCLWPLWRTASLTDAQPNSKAEAENVSIVAVTETTVTISFEKVPGVDDYNLFYGEGNGTDFRWINAGPVGYTQGDLKPATNYHMILRLKVGNETRPGFAFNVTTAPENVAEFKATDQTESSITLQWTKIPDIHIYILKFDGNETTFGEEHAGIHEVKNLSSRTLYDFTLYSVFEDKRSSGFNLTAATAPAKAKGFKAVTQNETSVTLQWTNDDLEINYSLRFNGVTKKNFTAGDLGNPAQYTVTGLQSTTLYDFTLVTVFRNISGAGESLRAATAPLDTDGFGPVHQNDTSITLQWEPVPGVVEYLLRFNGANLTIKETNATTVSDLKSGTWFNFTLFSVFHRLLSRGVSVSAATAPRDANGFKAQTQTEISVTLQWERVGDIQDYVIEYDTRREAVNASAGAVVTHLVSSLLSGKLYNFTLTTHFANLSSRGVRVEAPTVPPSVSSVEASERTLTSITLRWKSEGAGWTYRVDSNGSAHGTLSQNADVVSYAATSLKPGSLYSFSIVTEFKTLNSSAFGYDTATVIDCGAVDWEVTDSSIRGVVQGVFTDASASNGSQRHQNSGSSGKVLFMGLYPGAQYDLKLVYKELDQCDISLFIIPPRLTAKCKNWNAGYSIYIEWDSPSGVWDLVEVNVSGVSERVEHMQRFVEINNFQPAKKYQVSVSSVSGPRRSSPYVFTCATDARGVIAGAFFGVLLFIVLVCAIIFIKLRKPGIIRKQKKSVNGGIQTSVRKDRWIPLDRFPAHFSKLSADENKGFSLEYEDLGIVGTDQSQKAATTNENKPKNRFINVLPYDQSRVKLTSSSSHNDYINASYMPGYSSSREFIAAQGPLSSTVNDFWRMIWEQKVRRIVMVTNCTEGGRTKCEQYWPLGPSRTCADLEVLTTSEQKEPEWTLREFNVKHRHTSEERTVKHFHFTAWPDHGVPQGTQVLIQFRELVRHHMQTEAAGTPTVVHCSAGVGRTGTIIALDVLLQQMDKDKAVDVNGFVHKMRLHRPHMVQTESQYVFLHQCVLDSLQLNEKEENIYENELIYANATALQDFHT</sequence>
<evidence type="ECO:0000313" key="17">
    <source>
        <dbReference type="Proteomes" id="UP001497482"/>
    </source>
</evidence>
<dbReference type="FunFam" id="3.90.190.10:FF:000009">
    <property type="entry name" value="Receptor-type tyrosine-protein phosphatase beta"/>
    <property type="match status" value="1"/>
</dbReference>
<evidence type="ECO:0000256" key="6">
    <source>
        <dbReference type="ARBA" id="ARBA00022912"/>
    </source>
</evidence>
<keyword evidence="7 11" id="KW-1133">Transmembrane helix</keyword>
<dbReference type="SUPFAM" id="SSF49265">
    <property type="entry name" value="Fibronectin type III"/>
    <property type="match status" value="5"/>
</dbReference>
<feature type="domain" description="Fibronectin type-III" evidence="15">
    <location>
        <begin position="372"/>
        <end position="460"/>
    </location>
</feature>
<feature type="domain" description="Fibronectin type-III" evidence="15">
    <location>
        <begin position="204"/>
        <end position="294"/>
    </location>
</feature>
<dbReference type="PROSITE" id="PS50056">
    <property type="entry name" value="TYR_PHOSPHATASE_2"/>
    <property type="match status" value="1"/>
</dbReference>
<dbReference type="Gene3D" id="2.60.40.10">
    <property type="entry name" value="Immunoglobulins"/>
    <property type="match status" value="6"/>
</dbReference>
<dbReference type="InterPro" id="IPR003595">
    <property type="entry name" value="Tyr_Pase_cat"/>
</dbReference>
<keyword evidence="3 11" id="KW-0812">Transmembrane</keyword>
<comment type="subcellular location">
    <subcellularLocation>
        <location evidence="1">Membrane</location>
        <topology evidence="1">Single-pass type I membrane protein</topology>
    </subcellularLocation>
</comment>
<evidence type="ECO:0000256" key="7">
    <source>
        <dbReference type="ARBA" id="ARBA00022989"/>
    </source>
</evidence>
<feature type="chain" id="PRO_5043909574" description="protein-tyrosine-phosphatase" evidence="12">
    <location>
        <begin position="32"/>
        <end position="1057"/>
    </location>
</feature>
<evidence type="ECO:0000256" key="10">
    <source>
        <dbReference type="ARBA" id="ARBA00051722"/>
    </source>
</evidence>
<evidence type="ECO:0000256" key="3">
    <source>
        <dbReference type="ARBA" id="ARBA00022692"/>
    </source>
</evidence>
<evidence type="ECO:0000259" key="13">
    <source>
        <dbReference type="PROSITE" id="PS50055"/>
    </source>
</evidence>
<evidence type="ECO:0000256" key="5">
    <source>
        <dbReference type="ARBA" id="ARBA00022801"/>
    </source>
</evidence>
<dbReference type="InterPro" id="IPR016130">
    <property type="entry name" value="Tyr_Pase_AS"/>
</dbReference>
<protein>
    <recommendedName>
        <fullName evidence="2">protein-tyrosine-phosphatase</fullName>
        <ecNumber evidence="2">3.1.3.48</ecNumber>
    </recommendedName>
</protein>
<keyword evidence="4 12" id="KW-0732">Signal</keyword>
<dbReference type="Proteomes" id="UP001497482">
    <property type="component" value="Chromosome 23"/>
</dbReference>
<dbReference type="PROSITE" id="PS50055">
    <property type="entry name" value="TYR_PHOSPHATASE_PTP"/>
    <property type="match status" value="1"/>
</dbReference>
<dbReference type="Pfam" id="PF00102">
    <property type="entry name" value="Y_phosphatase"/>
    <property type="match status" value="1"/>
</dbReference>
<dbReference type="SUPFAM" id="SSF52799">
    <property type="entry name" value="(Phosphotyrosine protein) phosphatases II"/>
    <property type="match status" value="1"/>
</dbReference>
<gene>
    <name evidence="16" type="ORF">KC01_LOCUS27639</name>
</gene>
<dbReference type="InterPro" id="IPR000242">
    <property type="entry name" value="PTP_cat"/>
</dbReference>
<evidence type="ECO:0000256" key="2">
    <source>
        <dbReference type="ARBA" id="ARBA00013064"/>
    </source>
</evidence>
<dbReference type="SMART" id="SM00194">
    <property type="entry name" value="PTPc"/>
    <property type="match status" value="1"/>
</dbReference>
<evidence type="ECO:0000256" key="4">
    <source>
        <dbReference type="ARBA" id="ARBA00022729"/>
    </source>
</evidence>
<keyword evidence="8 11" id="KW-0472">Membrane</keyword>
<evidence type="ECO:0000256" key="11">
    <source>
        <dbReference type="SAM" id="Phobius"/>
    </source>
</evidence>
<dbReference type="GO" id="GO:0043235">
    <property type="term" value="C:receptor complex"/>
    <property type="evidence" value="ECO:0007669"/>
    <property type="project" value="TreeGrafter"/>
</dbReference>
<evidence type="ECO:0000259" key="14">
    <source>
        <dbReference type="PROSITE" id="PS50056"/>
    </source>
</evidence>
<keyword evidence="6" id="KW-0904">Protein phosphatase</keyword>
<feature type="domain" description="Tyrosine-protein phosphatase" evidence="13">
    <location>
        <begin position="773"/>
        <end position="1029"/>
    </location>
</feature>
<dbReference type="PANTHER" id="PTHR46957:SF10">
    <property type="entry name" value="PROTEIN TYROSINE PHOSPHATASE, RECEPTOR TYPE, H"/>
    <property type="match status" value="1"/>
</dbReference>
<comment type="catalytic activity">
    <reaction evidence="10">
        <text>O-phospho-L-tyrosyl-[protein] + H2O = L-tyrosyl-[protein] + phosphate</text>
        <dbReference type="Rhea" id="RHEA:10684"/>
        <dbReference type="Rhea" id="RHEA-COMP:10136"/>
        <dbReference type="Rhea" id="RHEA-COMP:20101"/>
        <dbReference type="ChEBI" id="CHEBI:15377"/>
        <dbReference type="ChEBI" id="CHEBI:43474"/>
        <dbReference type="ChEBI" id="CHEBI:46858"/>
        <dbReference type="ChEBI" id="CHEBI:61978"/>
        <dbReference type="EC" id="3.1.3.48"/>
    </reaction>
</comment>
<dbReference type="GO" id="GO:0016020">
    <property type="term" value="C:membrane"/>
    <property type="evidence" value="ECO:0007669"/>
    <property type="project" value="UniProtKB-SubCell"/>
</dbReference>
<dbReference type="InterPro" id="IPR050713">
    <property type="entry name" value="RTP_Phos/Ushers"/>
</dbReference>
<dbReference type="AlphaFoldDB" id="A0AAV2LAE8"/>
<dbReference type="InterPro" id="IPR000387">
    <property type="entry name" value="Tyr_Pase_dom"/>
</dbReference>
<reference evidence="16 17" key="1">
    <citation type="submission" date="2024-04" db="EMBL/GenBank/DDBJ databases">
        <authorList>
            <person name="Waldvogel A.-M."/>
            <person name="Schoenle A."/>
        </authorList>
    </citation>
    <scope>NUCLEOTIDE SEQUENCE [LARGE SCALE GENOMIC DNA]</scope>
</reference>
<feature type="transmembrane region" description="Helical" evidence="11">
    <location>
        <begin position="703"/>
        <end position="724"/>
    </location>
</feature>
<proteinExistence type="predicted"/>
<dbReference type="SMART" id="SM00060">
    <property type="entry name" value="FN3"/>
    <property type="match status" value="7"/>
</dbReference>
<dbReference type="PROSITE" id="PS00383">
    <property type="entry name" value="TYR_PHOSPHATASE_1"/>
    <property type="match status" value="1"/>
</dbReference>
<accession>A0AAV2LAE8</accession>
<dbReference type="GO" id="GO:0004725">
    <property type="term" value="F:protein tyrosine phosphatase activity"/>
    <property type="evidence" value="ECO:0007669"/>
    <property type="project" value="UniProtKB-EC"/>
</dbReference>
<feature type="domain" description="Tyrosine specific protein phosphatases" evidence="14">
    <location>
        <begin position="947"/>
        <end position="1020"/>
    </location>
</feature>
<dbReference type="PANTHER" id="PTHR46957">
    <property type="entry name" value="CYTOKINE RECEPTOR"/>
    <property type="match status" value="1"/>
</dbReference>
<name>A0AAV2LAE8_KNICA</name>
<evidence type="ECO:0000256" key="9">
    <source>
        <dbReference type="ARBA" id="ARBA00023180"/>
    </source>
</evidence>
<dbReference type="CDD" id="cd00063">
    <property type="entry name" value="FN3"/>
    <property type="match status" value="4"/>
</dbReference>
<evidence type="ECO:0000256" key="1">
    <source>
        <dbReference type="ARBA" id="ARBA00004479"/>
    </source>
</evidence>
<dbReference type="EC" id="3.1.3.48" evidence="2"/>
<dbReference type="Gene3D" id="3.90.190.10">
    <property type="entry name" value="Protein tyrosine phosphatase superfamily"/>
    <property type="match status" value="1"/>
</dbReference>
<evidence type="ECO:0000256" key="12">
    <source>
        <dbReference type="SAM" id="SignalP"/>
    </source>
</evidence>
<organism evidence="16 17">
    <name type="scientific">Knipowitschia caucasica</name>
    <name type="common">Caucasian dwarf goby</name>
    <name type="synonym">Pomatoschistus caucasicus</name>
    <dbReference type="NCBI Taxonomy" id="637954"/>
    <lineage>
        <taxon>Eukaryota</taxon>
        <taxon>Metazoa</taxon>
        <taxon>Chordata</taxon>
        <taxon>Craniata</taxon>
        <taxon>Vertebrata</taxon>
        <taxon>Euteleostomi</taxon>
        <taxon>Actinopterygii</taxon>
        <taxon>Neopterygii</taxon>
        <taxon>Teleostei</taxon>
        <taxon>Neoteleostei</taxon>
        <taxon>Acanthomorphata</taxon>
        <taxon>Gobiaria</taxon>
        <taxon>Gobiiformes</taxon>
        <taxon>Gobioidei</taxon>
        <taxon>Gobiidae</taxon>
        <taxon>Gobiinae</taxon>
        <taxon>Knipowitschia</taxon>
    </lineage>
</organism>
<keyword evidence="17" id="KW-1185">Reference proteome</keyword>
<dbReference type="InterPro" id="IPR013783">
    <property type="entry name" value="Ig-like_fold"/>
</dbReference>
<keyword evidence="9" id="KW-0325">Glycoprotein</keyword>
<keyword evidence="5" id="KW-0378">Hydrolase</keyword>
<dbReference type="PRINTS" id="PR00700">
    <property type="entry name" value="PRTYPHPHTASE"/>
</dbReference>
<evidence type="ECO:0000259" key="15">
    <source>
        <dbReference type="PROSITE" id="PS50853"/>
    </source>
</evidence>
<dbReference type="InterPro" id="IPR029021">
    <property type="entry name" value="Prot-tyrosine_phosphatase-like"/>
</dbReference>
<dbReference type="InterPro" id="IPR003961">
    <property type="entry name" value="FN3_dom"/>
</dbReference>
<dbReference type="PROSITE" id="PS50853">
    <property type="entry name" value="FN3"/>
    <property type="match status" value="2"/>
</dbReference>
<dbReference type="InterPro" id="IPR036116">
    <property type="entry name" value="FN3_sf"/>
</dbReference>